<dbReference type="EMBL" id="LXQD01000295">
    <property type="protein sequence ID" value="RCJ28929.1"/>
    <property type="molecule type" value="Genomic_DNA"/>
</dbReference>
<evidence type="ECO:0000256" key="3">
    <source>
        <dbReference type="ARBA" id="ARBA00023004"/>
    </source>
</evidence>
<feature type="domain" description="4Fe-4S ferredoxin-type" evidence="5">
    <location>
        <begin position="1"/>
        <end position="30"/>
    </location>
</feature>
<dbReference type="PROSITE" id="PS51379">
    <property type="entry name" value="4FE4S_FER_2"/>
    <property type="match status" value="2"/>
</dbReference>
<organism evidence="6 7">
    <name type="scientific">Nostoc minutum NIES-26</name>
    <dbReference type="NCBI Taxonomy" id="1844469"/>
    <lineage>
        <taxon>Bacteria</taxon>
        <taxon>Bacillati</taxon>
        <taxon>Cyanobacteriota</taxon>
        <taxon>Cyanophyceae</taxon>
        <taxon>Nostocales</taxon>
        <taxon>Nostocaceae</taxon>
        <taxon>Nostoc</taxon>
    </lineage>
</organism>
<sequence>MIELVSESRCIKCNLCVTACPTNVFDAVPGRAPKIARQSDCQTCYMCELYCPVDALYVDPNAEESVAVDEDTLVAAGLLGSYREDIGWGKGRTPAAKKEKSAYYYPVMQNSSNLATDAQGRILPWGAQQSTNS</sequence>
<dbReference type="PANTHER" id="PTHR43687">
    <property type="entry name" value="ADENYLYLSULFATE REDUCTASE, BETA SUBUNIT"/>
    <property type="match status" value="1"/>
</dbReference>
<proteinExistence type="predicted"/>
<evidence type="ECO:0000259" key="5">
    <source>
        <dbReference type="PROSITE" id="PS51379"/>
    </source>
</evidence>
<dbReference type="InterPro" id="IPR050572">
    <property type="entry name" value="Fe-S_Ferredoxin"/>
</dbReference>
<dbReference type="Gene3D" id="3.30.70.20">
    <property type="match status" value="1"/>
</dbReference>
<protein>
    <submittedName>
        <fullName evidence="6">4Fe-4S ferredoxin</fullName>
    </submittedName>
</protein>
<dbReference type="InterPro" id="IPR017896">
    <property type="entry name" value="4Fe4S_Fe-S-bd"/>
</dbReference>
<dbReference type="GO" id="GO:0046872">
    <property type="term" value="F:metal ion binding"/>
    <property type="evidence" value="ECO:0007669"/>
    <property type="project" value="UniProtKB-KW"/>
</dbReference>
<evidence type="ECO:0000256" key="1">
    <source>
        <dbReference type="ARBA" id="ARBA00022485"/>
    </source>
</evidence>
<name>A0A367QY99_9NOSO</name>
<dbReference type="PANTHER" id="PTHR43687:SF1">
    <property type="entry name" value="FERREDOXIN III"/>
    <property type="match status" value="1"/>
</dbReference>
<dbReference type="Pfam" id="PF14697">
    <property type="entry name" value="Fer4_21"/>
    <property type="match status" value="1"/>
</dbReference>
<gene>
    <name evidence="6" type="ORF">A6770_00585</name>
</gene>
<dbReference type="GO" id="GO:0051539">
    <property type="term" value="F:4 iron, 4 sulfur cluster binding"/>
    <property type="evidence" value="ECO:0007669"/>
    <property type="project" value="UniProtKB-KW"/>
</dbReference>
<reference evidence="6" key="1">
    <citation type="submission" date="2016-04" db="EMBL/GenBank/DDBJ databases">
        <authorList>
            <person name="Tabuchi Yagui T.R."/>
        </authorList>
    </citation>
    <scope>NUCLEOTIDE SEQUENCE [LARGE SCALE GENOMIC DNA]</scope>
    <source>
        <strain evidence="6">NIES-26</strain>
    </source>
</reference>
<accession>A0A367QY99</accession>
<keyword evidence="3" id="KW-0408">Iron</keyword>
<dbReference type="PROSITE" id="PS00198">
    <property type="entry name" value="4FE4S_FER_1"/>
    <property type="match status" value="2"/>
</dbReference>
<feature type="domain" description="4Fe-4S ferredoxin-type" evidence="5">
    <location>
        <begin position="31"/>
        <end position="61"/>
    </location>
</feature>
<dbReference type="AlphaFoldDB" id="A0A367QY99"/>
<comment type="caution">
    <text evidence="6">The sequence shown here is derived from an EMBL/GenBank/DDBJ whole genome shotgun (WGS) entry which is preliminary data.</text>
</comment>
<keyword evidence="2" id="KW-0479">Metal-binding</keyword>
<evidence type="ECO:0000313" key="7">
    <source>
        <dbReference type="Proteomes" id="UP000252107"/>
    </source>
</evidence>
<dbReference type="SUPFAM" id="SSF54862">
    <property type="entry name" value="4Fe-4S ferredoxins"/>
    <property type="match status" value="1"/>
</dbReference>
<keyword evidence="1" id="KW-0004">4Fe-4S</keyword>
<dbReference type="InterPro" id="IPR017900">
    <property type="entry name" value="4Fe4S_Fe_S_CS"/>
</dbReference>
<evidence type="ECO:0000256" key="4">
    <source>
        <dbReference type="ARBA" id="ARBA00023014"/>
    </source>
</evidence>
<keyword evidence="4" id="KW-0411">Iron-sulfur</keyword>
<evidence type="ECO:0000256" key="2">
    <source>
        <dbReference type="ARBA" id="ARBA00022723"/>
    </source>
</evidence>
<keyword evidence="7" id="KW-1185">Reference proteome</keyword>
<dbReference type="Proteomes" id="UP000252107">
    <property type="component" value="Unassembled WGS sequence"/>
</dbReference>
<evidence type="ECO:0000313" key="6">
    <source>
        <dbReference type="EMBL" id="RCJ28929.1"/>
    </source>
</evidence>